<keyword evidence="2" id="KW-1185">Reference proteome</keyword>
<dbReference type="EMBL" id="JBHSHC010000112">
    <property type="protein sequence ID" value="MFC4768983.1"/>
    <property type="molecule type" value="Genomic_DNA"/>
</dbReference>
<accession>A0ABV9Q5D2</accession>
<dbReference type="RefSeq" id="WP_380026957.1">
    <property type="nucleotide sequence ID" value="NZ_JBHSHC010000112.1"/>
</dbReference>
<sequence length="59" mass="7060">MEISTPMPLPVQRIRQIAHEKSIELGCEDLFRCESWANPHLWSDREHFDLKTRNPHSYL</sequence>
<protein>
    <submittedName>
        <fullName evidence="1">Uncharacterized protein</fullName>
    </submittedName>
</protein>
<evidence type="ECO:0000313" key="2">
    <source>
        <dbReference type="Proteomes" id="UP001596002"/>
    </source>
</evidence>
<dbReference type="Proteomes" id="UP001596002">
    <property type="component" value="Unassembled WGS sequence"/>
</dbReference>
<reference evidence="2" key="1">
    <citation type="journal article" date="2019" name="Int. J. Syst. Evol. Microbiol.">
        <title>The Global Catalogue of Microorganisms (GCM) 10K type strain sequencing project: providing services to taxonomists for standard genome sequencing and annotation.</title>
        <authorList>
            <consortium name="The Broad Institute Genomics Platform"/>
            <consortium name="The Broad Institute Genome Sequencing Center for Infectious Disease"/>
            <person name="Wu L."/>
            <person name="Ma J."/>
        </authorList>
    </citation>
    <scope>NUCLEOTIDE SEQUENCE [LARGE SCALE GENOMIC DNA]</scope>
    <source>
        <strain evidence="2">WYCCWR 12678</strain>
    </source>
</reference>
<comment type="caution">
    <text evidence="1">The sequence shown here is derived from an EMBL/GenBank/DDBJ whole genome shotgun (WGS) entry which is preliminary data.</text>
</comment>
<name>A0ABV9Q5D2_9BACL</name>
<proteinExistence type="predicted"/>
<evidence type="ECO:0000313" key="1">
    <source>
        <dbReference type="EMBL" id="MFC4768983.1"/>
    </source>
</evidence>
<organism evidence="1 2">
    <name type="scientific">Effusibacillus consociatus</name>
    <dbReference type="NCBI Taxonomy" id="1117041"/>
    <lineage>
        <taxon>Bacteria</taxon>
        <taxon>Bacillati</taxon>
        <taxon>Bacillota</taxon>
        <taxon>Bacilli</taxon>
        <taxon>Bacillales</taxon>
        <taxon>Alicyclobacillaceae</taxon>
        <taxon>Effusibacillus</taxon>
    </lineage>
</organism>
<gene>
    <name evidence="1" type="ORF">ACFO8Q_16725</name>
</gene>